<evidence type="ECO:0000256" key="11">
    <source>
        <dbReference type="ARBA" id="ARBA00022989"/>
    </source>
</evidence>
<accession>A0A9D1F6U7</accession>
<dbReference type="SMART" id="SM00387">
    <property type="entry name" value="HATPase_c"/>
    <property type="match status" value="1"/>
</dbReference>
<dbReference type="InterPro" id="IPR005467">
    <property type="entry name" value="His_kinase_dom"/>
</dbReference>
<dbReference type="CDD" id="cd00082">
    <property type="entry name" value="HisKA"/>
    <property type="match status" value="1"/>
</dbReference>
<dbReference type="Gene3D" id="1.10.287.130">
    <property type="match status" value="1"/>
</dbReference>
<dbReference type="GO" id="GO:0005886">
    <property type="term" value="C:plasma membrane"/>
    <property type="evidence" value="ECO:0007669"/>
    <property type="project" value="UniProtKB-SubCell"/>
</dbReference>
<protein>
    <recommendedName>
        <fullName evidence="3">histidine kinase</fullName>
        <ecNumber evidence="3">2.7.13.3</ecNumber>
    </recommendedName>
</protein>
<dbReference type="Proteomes" id="UP000823927">
    <property type="component" value="Unassembled WGS sequence"/>
</dbReference>
<evidence type="ECO:0000313" key="16">
    <source>
        <dbReference type="EMBL" id="HIS48475.1"/>
    </source>
</evidence>
<keyword evidence="4" id="KW-1003">Cell membrane</keyword>
<dbReference type="PANTHER" id="PTHR45528">
    <property type="entry name" value="SENSOR HISTIDINE KINASE CPXA"/>
    <property type="match status" value="1"/>
</dbReference>
<dbReference type="PANTHER" id="PTHR45528:SF1">
    <property type="entry name" value="SENSOR HISTIDINE KINASE CPXA"/>
    <property type="match status" value="1"/>
</dbReference>
<dbReference type="SUPFAM" id="SSF47384">
    <property type="entry name" value="Homodimeric domain of signal transducing histidine kinase"/>
    <property type="match status" value="1"/>
</dbReference>
<evidence type="ECO:0000313" key="17">
    <source>
        <dbReference type="Proteomes" id="UP000823927"/>
    </source>
</evidence>
<dbReference type="Gene3D" id="3.30.565.10">
    <property type="entry name" value="Histidine kinase-like ATPase, C-terminal domain"/>
    <property type="match status" value="1"/>
</dbReference>
<feature type="domain" description="Histidine kinase" evidence="15">
    <location>
        <begin position="290"/>
        <end position="502"/>
    </location>
</feature>
<dbReference type="GO" id="GO:0000155">
    <property type="term" value="F:phosphorelay sensor kinase activity"/>
    <property type="evidence" value="ECO:0007669"/>
    <property type="project" value="InterPro"/>
</dbReference>
<dbReference type="InterPro" id="IPR003594">
    <property type="entry name" value="HATPase_dom"/>
</dbReference>
<evidence type="ECO:0000256" key="9">
    <source>
        <dbReference type="ARBA" id="ARBA00022777"/>
    </source>
</evidence>
<dbReference type="InterPro" id="IPR036890">
    <property type="entry name" value="HATPase_C_sf"/>
</dbReference>
<keyword evidence="13 14" id="KW-0472">Membrane</keyword>
<dbReference type="GO" id="GO:0005524">
    <property type="term" value="F:ATP binding"/>
    <property type="evidence" value="ECO:0007669"/>
    <property type="project" value="UniProtKB-KW"/>
</dbReference>
<organism evidence="16 17">
    <name type="scientific">Candidatus Scybalocola faecigallinarum</name>
    <dbReference type="NCBI Taxonomy" id="2840941"/>
    <lineage>
        <taxon>Bacteria</taxon>
        <taxon>Bacillati</taxon>
        <taxon>Bacillota</taxon>
        <taxon>Clostridia</taxon>
        <taxon>Lachnospirales</taxon>
        <taxon>Lachnospiraceae</taxon>
        <taxon>Lachnospiraceae incertae sedis</taxon>
        <taxon>Candidatus Scybalocola (ex Gilroy et al. 2021)</taxon>
    </lineage>
</organism>
<comment type="caution">
    <text evidence="16">The sequence shown here is derived from an EMBL/GenBank/DDBJ whole genome shotgun (WGS) entry which is preliminary data.</text>
</comment>
<keyword evidence="6" id="KW-0808">Transferase</keyword>
<dbReference type="InterPro" id="IPR003661">
    <property type="entry name" value="HisK_dim/P_dom"/>
</dbReference>
<keyword evidence="7 14" id="KW-0812">Transmembrane</keyword>
<evidence type="ECO:0000256" key="8">
    <source>
        <dbReference type="ARBA" id="ARBA00022741"/>
    </source>
</evidence>
<dbReference type="InterPro" id="IPR036097">
    <property type="entry name" value="HisK_dim/P_sf"/>
</dbReference>
<dbReference type="EMBL" id="DVIT01000056">
    <property type="protein sequence ID" value="HIS48475.1"/>
    <property type="molecule type" value="Genomic_DNA"/>
</dbReference>
<dbReference type="PROSITE" id="PS50109">
    <property type="entry name" value="HIS_KIN"/>
    <property type="match status" value="1"/>
</dbReference>
<dbReference type="AlphaFoldDB" id="A0A9D1F6U7"/>
<feature type="transmembrane region" description="Helical" evidence="14">
    <location>
        <begin position="129"/>
        <end position="147"/>
    </location>
</feature>
<dbReference type="InterPro" id="IPR050398">
    <property type="entry name" value="HssS/ArlS-like"/>
</dbReference>
<keyword evidence="12" id="KW-0902">Two-component regulatory system</keyword>
<feature type="transmembrane region" description="Helical" evidence="14">
    <location>
        <begin position="44"/>
        <end position="68"/>
    </location>
</feature>
<dbReference type="SUPFAM" id="SSF55874">
    <property type="entry name" value="ATPase domain of HSP90 chaperone/DNA topoisomerase II/histidine kinase"/>
    <property type="match status" value="1"/>
</dbReference>
<keyword evidence="5" id="KW-0597">Phosphoprotein</keyword>
<dbReference type="SMART" id="SM00388">
    <property type="entry name" value="HisKA"/>
    <property type="match status" value="1"/>
</dbReference>
<reference evidence="16" key="1">
    <citation type="submission" date="2020-10" db="EMBL/GenBank/DDBJ databases">
        <authorList>
            <person name="Gilroy R."/>
        </authorList>
    </citation>
    <scope>NUCLEOTIDE SEQUENCE</scope>
    <source>
        <strain evidence="16">CHK178-757</strain>
    </source>
</reference>
<evidence type="ECO:0000256" key="14">
    <source>
        <dbReference type="SAM" id="Phobius"/>
    </source>
</evidence>
<evidence type="ECO:0000256" key="13">
    <source>
        <dbReference type="ARBA" id="ARBA00023136"/>
    </source>
</evidence>
<evidence type="ECO:0000256" key="10">
    <source>
        <dbReference type="ARBA" id="ARBA00022840"/>
    </source>
</evidence>
<evidence type="ECO:0000256" key="1">
    <source>
        <dbReference type="ARBA" id="ARBA00000085"/>
    </source>
</evidence>
<evidence type="ECO:0000256" key="4">
    <source>
        <dbReference type="ARBA" id="ARBA00022475"/>
    </source>
</evidence>
<evidence type="ECO:0000259" key="15">
    <source>
        <dbReference type="PROSITE" id="PS50109"/>
    </source>
</evidence>
<evidence type="ECO:0000256" key="12">
    <source>
        <dbReference type="ARBA" id="ARBA00023012"/>
    </source>
</evidence>
<name>A0A9D1F6U7_9FIRM</name>
<keyword evidence="10" id="KW-0067">ATP-binding</keyword>
<feature type="transmembrane region" description="Helical" evidence="14">
    <location>
        <begin position="177"/>
        <end position="200"/>
    </location>
</feature>
<dbReference type="EC" id="2.7.13.3" evidence="3"/>
<dbReference type="Pfam" id="PF02518">
    <property type="entry name" value="HATPase_c"/>
    <property type="match status" value="1"/>
</dbReference>
<comment type="subcellular location">
    <subcellularLocation>
        <location evidence="2">Cell membrane</location>
        <topology evidence="2">Multi-pass membrane protein</topology>
    </subcellularLocation>
</comment>
<evidence type="ECO:0000256" key="7">
    <source>
        <dbReference type="ARBA" id="ARBA00022692"/>
    </source>
</evidence>
<gene>
    <name evidence="16" type="ORF">IAB46_13165</name>
</gene>
<comment type="catalytic activity">
    <reaction evidence="1">
        <text>ATP + protein L-histidine = ADP + protein N-phospho-L-histidine.</text>
        <dbReference type="EC" id="2.7.13.3"/>
    </reaction>
</comment>
<evidence type="ECO:0000256" key="6">
    <source>
        <dbReference type="ARBA" id="ARBA00022679"/>
    </source>
</evidence>
<evidence type="ECO:0000256" key="3">
    <source>
        <dbReference type="ARBA" id="ARBA00012438"/>
    </source>
</evidence>
<feature type="transmembrane region" description="Helical" evidence="14">
    <location>
        <begin position="206"/>
        <end position="227"/>
    </location>
</feature>
<evidence type="ECO:0000256" key="2">
    <source>
        <dbReference type="ARBA" id="ARBA00004651"/>
    </source>
</evidence>
<keyword evidence="11 14" id="KW-1133">Transmembrane helix</keyword>
<reference evidence="16" key="2">
    <citation type="journal article" date="2021" name="PeerJ">
        <title>Extensive microbial diversity within the chicken gut microbiome revealed by metagenomics and culture.</title>
        <authorList>
            <person name="Gilroy R."/>
            <person name="Ravi A."/>
            <person name="Getino M."/>
            <person name="Pursley I."/>
            <person name="Horton D.L."/>
            <person name="Alikhan N.F."/>
            <person name="Baker D."/>
            <person name="Gharbi K."/>
            <person name="Hall N."/>
            <person name="Watson M."/>
            <person name="Adriaenssens E.M."/>
            <person name="Foster-Nyarko E."/>
            <person name="Jarju S."/>
            <person name="Secka A."/>
            <person name="Antonio M."/>
            <person name="Oren A."/>
            <person name="Chaudhuri R.R."/>
            <person name="La Ragione R."/>
            <person name="Hildebrand F."/>
            <person name="Pallen M.J."/>
        </authorList>
    </citation>
    <scope>NUCLEOTIDE SEQUENCE</scope>
    <source>
        <strain evidence="16">CHK178-757</strain>
    </source>
</reference>
<dbReference type="Pfam" id="PF00512">
    <property type="entry name" value="HisKA"/>
    <property type="match status" value="1"/>
</dbReference>
<keyword evidence="9 16" id="KW-0418">Kinase</keyword>
<proteinExistence type="predicted"/>
<sequence>MFLKRRDLFAWILLLAAGDGNIQETFVVESTSDVPEDDSSRQGFRGRIPGFILIFLGIGAGISGIFILRQREPFLGPDGALVLAGAALWAGEINAISQGLGSESLSLGALARLSAEGITPESIGPSGGFMASGFLGILLLFIFQVCIRELWGWLRSRLKPAWGLIQRLASRCQKPQWLLIIYAAGAAVSLTIGSMIPGLARAVGTAMPWPLFIALIFSGFFALVGLWRYGAGLRHLKEQLDRFQENEPIQVKDGAFSETEEKLLALQARHQEAIKTAVTSERFKVELISNVSHDLRTPLTGILGYSELLQKETLSPEGKKQLERLTQKAGYMSDLVDALFELTKVSSQAVESKKENIDLIRLLEQTIGLFDDQLNTAGLYVKRHYEADSAPVITDGSRMHQVFANLLGNAIKYALPGTRIHLEVMENAHAYQIRMVNTASYEMDFDPGTITQRFARGDKSRSTKGSGLGLAIAQTYTESVGGQFKVAVDGDQFSAIVTLPRS</sequence>
<evidence type="ECO:0000256" key="5">
    <source>
        <dbReference type="ARBA" id="ARBA00022553"/>
    </source>
</evidence>
<keyword evidence="8" id="KW-0547">Nucleotide-binding</keyword>